<dbReference type="EMBL" id="KZ559192">
    <property type="protein sequence ID" value="PLB33850.1"/>
    <property type="molecule type" value="Genomic_DNA"/>
</dbReference>
<proteinExistence type="predicted"/>
<organism evidence="2 3">
    <name type="scientific">Aspergillus candidus</name>
    <dbReference type="NCBI Taxonomy" id="41067"/>
    <lineage>
        <taxon>Eukaryota</taxon>
        <taxon>Fungi</taxon>
        <taxon>Dikarya</taxon>
        <taxon>Ascomycota</taxon>
        <taxon>Pezizomycotina</taxon>
        <taxon>Eurotiomycetes</taxon>
        <taxon>Eurotiomycetidae</taxon>
        <taxon>Eurotiales</taxon>
        <taxon>Aspergillaceae</taxon>
        <taxon>Aspergillus</taxon>
        <taxon>Aspergillus subgen. Circumdati</taxon>
    </lineage>
</organism>
<evidence type="ECO:0000313" key="3">
    <source>
        <dbReference type="Proteomes" id="UP000234585"/>
    </source>
</evidence>
<dbReference type="OrthoDB" id="3257981at2759"/>
<dbReference type="RefSeq" id="XP_024667862.1">
    <property type="nucleotide sequence ID" value="XM_024820063.1"/>
</dbReference>
<evidence type="ECO:0000313" key="2">
    <source>
        <dbReference type="EMBL" id="PLB33850.1"/>
    </source>
</evidence>
<dbReference type="STRING" id="41067.A0A2I2EZR5"/>
<evidence type="ECO:0000256" key="1">
    <source>
        <dbReference type="SAM" id="MobiDB-lite"/>
    </source>
</evidence>
<feature type="compositionally biased region" description="Low complexity" evidence="1">
    <location>
        <begin position="207"/>
        <end position="225"/>
    </location>
</feature>
<accession>A0A2I2EZR5</accession>
<feature type="region of interest" description="Disordered" evidence="1">
    <location>
        <begin position="162"/>
        <end position="248"/>
    </location>
</feature>
<reference evidence="2 3" key="1">
    <citation type="submission" date="2017-12" db="EMBL/GenBank/DDBJ databases">
        <authorList>
            <consortium name="DOE Joint Genome Institute"/>
            <person name="Haridas S."/>
            <person name="Kjaerbolling I."/>
            <person name="Vesth T.C."/>
            <person name="Frisvad J.C."/>
            <person name="Nybo J.L."/>
            <person name="Theobald S."/>
            <person name="Kuo A."/>
            <person name="Bowyer P."/>
            <person name="Matsuda Y."/>
            <person name="Mondo S."/>
            <person name="Lyhne E.K."/>
            <person name="Kogle M.E."/>
            <person name="Clum A."/>
            <person name="Lipzen A."/>
            <person name="Salamov A."/>
            <person name="Ngan C.Y."/>
            <person name="Daum C."/>
            <person name="Chiniquy J."/>
            <person name="Barry K."/>
            <person name="LaButti K."/>
            <person name="Simmons B.A."/>
            <person name="Magnuson J.K."/>
            <person name="Mortensen U.H."/>
            <person name="Larsen T.O."/>
            <person name="Grigoriev I.V."/>
            <person name="Baker S.E."/>
            <person name="Andersen M.R."/>
            <person name="Nordberg H.P."/>
            <person name="Cantor M.N."/>
            <person name="Hua S.X."/>
        </authorList>
    </citation>
    <scope>NUCLEOTIDE SEQUENCE [LARGE SCALE GENOMIC DNA]</scope>
    <source>
        <strain evidence="2 3">CBS 102.13</strain>
    </source>
</reference>
<dbReference type="AlphaFoldDB" id="A0A2I2EZR5"/>
<feature type="compositionally biased region" description="Polar residues" evidence="1">
    <location>
        <begin position="226"/>
        <end position="240"/>
    </location>
</feature>
<dbReference type="GeneID" id="36527223"/>
<protein>
    <submittedName>
        <fullName evidence="2">Uncharacterized protein</fullName>
    </submittedName>
</protein>
<feature type="compositionally biased region" description="Polar residues" evidence="1">
    <location>
        <begin position="170"/>
        <end position="188"/>
    </location>
</feature>
<keyword evidence="3" id="KW-1185">Reference proteome</keyword>
<gene>
    <name evidence="2" type="ORF">BDW47DRAFT_85854</name>
</gene>
<name>A0A2I2EZR5_ASPCN</name>
<dbReference type="Proteomes" id="UP000234585">
    <property type="component" value="Unassembled WGS sequence"/>
</dbReference>
<feature type="compositionally biased region" description="Low complexity" evidence="1">
    <location>
        <begin position="189"/>
        <end position="198"/>
    </location>
</feature>
<sequence length="389" mass="41667">MKCTPNPGDPEGLWQETNADAAWNTTVQSWKQQSDKSGGFPQFVSNFLQGPNGMRCSDIGSDNGCSHPVDCESVNIAAGVSILTGFAGIHQLHAEAHQAIESVQNNVNGMVGKFNEVFAPQRPDESIALKNAWDSMMLVVSFGTSVVFNTLLQDVAAAAKALQDSKGKNRGTQTDQQSQGNGKQPANNQQGQESSSGQIDGPGQGSSSGTQNNQQGQGNNQGTQTDEQSQGNSKGTQTDVSGEKPSTKSLSIIADMTAAVQATMGALYKTNMQGPGDKLQALSSVSAFVSTTMDGWKNIESKYLELIFSGDDEQVNALYRMIHGGAMNAAVNGLHMDKIKKDVEKILYSQMIPFAWSVSPTAARPFIWLVFFFSPLVLLQRATFGRIPF</sequence>